<dbReference type="GeneID" id="94349635"/>
<dbReference type="Proteomes" id="UP000294530">
    <property type="component" value="Unassembled WGS sequence"/>
</dbReference>
<accession>A0A976FLW2</accession>
<evidence type="ECO:0000313" key="2">
    <source>
        <dbReference type="EMBL" id="TDH69222.1"/>
    </source>
</evidence>
<evidence type="ECO:0000313" key="3">
    <source>
        <dbReference type="Proteomes" id="UP000294530"/>
    </source>
</evidence>
<evidence type="ECO:0008006" key="4">
    <source>
        <dbReference type="Google" id="ProtNLM"/>
    </source>
</evidence>
<sequence length="101" mass="11649">MQVCFKITALVMINALSISSLISAESSLGTAAFALKTPHMESHEAMRSLRARHTSTLNVDEERLRLKLLRRVEYICEKIVEAYNRVKNRNKVFHVEHLPER</sequence>
<dbReference type="EMBL" id="SHOA02000016">
    <property type="protein sequence ID" value="TDH69222.1"/>
    <property type="molecule type" value="Genomic_DNA"/>
</dbReference>
<protein>
    <recommendedName>
        <fullName evidence="4">RxLR effector protein</fullName>
    </recommendedName>
</protein>
<name>A0A976FLW2_BRELC</name>
<keyword evidence="3" id="KW-1185">Reference proteome</keyword>
<gene>
    <name evidence="2" type="ORF">CCR75_005890</name>
</gene>
<keyword evidence="1" id="KW-0732">Signal</keyword>
<dbReference type="AlphaFoldDB" id="A0A976FLW2"/>
<comment type="caution">
    <text evidence="2">The sequence shown here is derived from an EMBL/GenBank/DDBJ whole genome shotgun (WGS) entry which is preliminary data.</text>
</comment>
<feature type="signal peptide" evidence="1">
    <location>
        <begin position="1"/>
        <end position="24"/>
    </location>
</feature>
<dbReference type="KEGG" id="blac:94349635"/>
<proteinExistence type="predicted"/>
<evidence type="ECO:0000256" key="1">
    <source>
        <dbReference type="SAM" id="SignalP"/>
    </source>
</evidence>
<reference evidence="2 3" key="1">
    <citation type="journal article" date="2021" name="Genome Biol.">
        <title>AFLAP: assembly-free linkage analysis pipeline using k-mers from genome sequencing data.</title>
        <authorList>
            <person name="Fletcher K."/>
            <person name="Zhang L."/>
            <person name="Gil J."/>
            <person name="Han R."/>
            <person name="Cavanaugh K."/>
            <person name="Michelmore R."/>
        </authorList>
    </citation>
    <scope>NUCLEOTIDE SEQUENCE [LARGE SCALE GENOMIC DNA]</scope>
    <source>
        <strain evidence="2 3">SF5</strain>
    </source>
</reference>
<organism evidence="2 3">
    <name type="scientific">Bremia lactucae</name>
    <name type="common">Lettuce downy mildew</name>
    <dbReference type="NCBI Taxonomy" id="4779"/>
    <lineage>
        <taxon>Eukaryota</taxon>
        <taxon>Sar</taxon>
        <taxon>Stramenopiles</taxon>
        <taxon>Oomycota</taxon>
        <taxon>Peronosporomycetes</taxon>
        <taxon>Peronosporales</taxon>
        <taxon>Peronosporaceae</taxon>
        <taxon>Bremia</taxon>
    </lineage>
</organism>
<feature type="chain" id="PRO_5037261876" description="RxLR effector protein" evidence="1">
    <location>
        <begin position="25"/>
        <end position="101"/>
    </location>
</feature>
<dbReference type="RefSeq" id="XP_067818721.1">
    <property type="nucleotide sequence ID" value="XM_067963964.1"/>
</dbReference>